<gene>
    <name evidence="1" type="ORF">GVO57_06410</name>
</gene>
<protein>
    <recommendedName>
        <fullName evidence="3">PepSY domain-containing protein</fullName>
    </recommendedName>
</protein>
<proteinExistence type="predicted"/>
<name>A0A7Z2SAG6_9SPHN</name>
<dbReference type="Proteomes" id="UP000464468">
    <property type="component" value="Chromosome"/>
</dbReference>
<evidence type="ECO:0000313" key="1">
    <source>
        <dbReference type="EMBL" id="QHL91829.1"/>
    </source>
</evidence>
<evidence type="ECO:0008006" key="3">
    <source>
        <dbReference type="Google" id="ProtNLM"/>
    </source>
</evidence>
<dbReference type="EMBL" id="CP047895">
    <property type="protein sequence ID" value="QHL91829.1"/>
    <property type="molecule type" value="Genomic_DNA"/>
</dbReference>
<dbReference type="KEGG" id="schy:GVO57_06410"/>
<dbReference type="AlphaFoldDB" id="A0A7Z2SAG6"/>
<accession>A0A7Z2SAG6</accession>
<keyword evidence="2" id="KW-1185">Reference proteome</keyword>
<sequence length="86" mass="9576">MSGGAAAQVDRRGDQYHAFEARRTGQVMSLRQIESRILPMMGDADYLGPEFDPGAAVYRLKFMRQGRVSWVDIDARTGDVIGRSGR</sequence>
<reference evidence="1 2" key="1">
    <citation type="submission" date="2020-01" db="EMBL/GenBank/DDBJ databases">
        <title>Sphingomonas sp. C33 whole genome sequece.</title>
        <authorList>
            <person name="Park C."/>
        </authorList>
    </citation>
    <scope>NUCLEOTIDE SEQUENCE [LARGE SCALE GENOMIC DNA]</scope>
    <source>
        <strain evidence="1 2">C33</strain>
    </source>
</reference>
<organism evidence="1 2">
    <name type="scientific">Sphingomonas changnyeongensis</name>
    <dbReference type="NCBI Taxonomy" id="2698679"/>
    <lineage>
        <taxon>Bacteria</taxon>
        <taxon>Pseudomonadati</taxon>
        <taxon>Pseudomonadota</taxon>
        <taxon>Alphaproteobacteria</taxon>
        <taxon>Sphingomonadales</taxon>
        <taxon>Sphingomonadaceae</taxon>
        <taxon>Sphingomonas</taxon>
    </lineage>
</organism>
<evidence type="ECO:0000313" key="2">
    <source>
        <dbReference type="Proteomes" id="UP000464468"/>
    </source>
</evidence>